<dbReference type="Proteomes" id="UP001364764">
    <property type="component" value="Plasmid pY5S7-2"/>
</dbReference>
<organism evidence="2 3">
    <name type="scientific">Paenibacillus amylolyticus</name>
    <dbReference type="NCBI Taxonomy" id="1451"/>
    <lineage>
        <taxon>Bacteria</taxon>
        <taxon>Bacillati</taxon>
        <taxon>Bacillota</taxon>
        <taxon>Bacilli</taxon>
        <taxon>Bacillales</taxon>
        <taxon>Paenibacillaceae</taxon>
        <taxon>Paenibacillus</taxon>
    </lineage>
</organism>
<geneLocation type="plasmid" evidence="2 3">
    <name>pY5S7-2</name>
</geneLocation>
<sequence>MSKTILTVQGYQKIQMEIEHIKTTIMPDVSKRLEIADQLGDEEAIKNITEEFDFYMQRIPLLEKMLNTATVVKSNDEKKAEALLKEFNRNHEFIGHTANEIFQLGMQQALETAGIKLPWTRLK</sequence>
<dbReference type="GeneID" id="93480210"/>
<accession>A0ABD8B3X3</accession>
<dbReference type="AlphaFoldDB" id="A0ABD8B3X3"/>
<protein>
    <recommendedName>
        <fullName evidence="1">Transcription elongation factor GreA/GreB N-terminal domain-containing protein</fullName>
    </recommendedName>
</protein>
<dbReference type="SUPFAM" id="SSF46557">
    <property type="entry name" value="GreA transcript cleavage protein, N-terminal domain"/>
    <property type="match status" value="1"/>
</dbReference>
<evidence type="ECO:0000259" key="1">
    <source>
        <dbReference type="Pfam" id="PF03449"/>
    </source>
</evidence>
<dbReference type="InterPro" id="IPR036805">
    <property type="entry name" value="Tscrpt_elong_fac_GreA/B_N_sf"/>
</dbReference>
<gene>
    <name evidence="2" type="ORF">V6668_32055</name>
</gene>
<reference evidence="2 3" key="1">
    <citation type="submission" date="2024-02" db="EMBL/GenBank/DDBJ databases">
        <title>Complete sequences of two Paenibacillus sp. strains and one Lysinibacillus strain isolated from the environment on STAA medium highlight biotechnological potential.</title>
        <authorList>
            <person name="Attere S.A."/>
            <person name="Piche L.C."/>
            <person name="Intertaglia L."/>
            <person name="Lami R."/>
            <person name="Charette S.J."/>
            <person name="Vincent A.T."/>
        </authorList>
    </citation>
    <scope>NUCLEOTIDE SEQUENCE [LARGE SCALE GENOMIC DNA]</scope>
    <source>
        <strain evidence="2 3">Y5S-7</strain>
        <plasmid evidence="2 3">pY5S7-2</plasmid>
    </source>
</reference>
<dbReference type="Gene3D" id="1.10.287.180">
    <property type="entry name" value="Transcription elongation factor, GreA/GreB, N-terminal domain"/>
    <property type="match status" value="1"/>
</dbReference>
<feature type="domain" description="Transcription elongation factor GreA/GreB N-terminal" evidence="1">
    <location>
        <begin position="5"/>
        <end position="71"/>
    </location>
</feature>
<evidence type="ECO:0000313" key="2">
    <source>
        <dbReference type="EMBL" id="WWP24109.1"/>
    </source>
</evidence>
<keyword evidence="2" id="KW-0614">Plasmid</keyword>
<dbReference type="EMBL" id="CP145894">
    <property type="protein sequence ID" value="WWP24109.1"/>
    <property type="molecule type" value="Genomic_DNA"/>
</dbReference>
<dbReference type="RefSeq" id="WP_338709198.1">
    <property type="nucleotide sequence ID" value="NZ_CP145894.1"/>
</dbReference>
<name>A0ABD8B3X3_PAEAM</name>
<proteinExistence type="predicted"/>
<dbReference type="InterPro" id="IPR022691">
    <property type="entry name" value="Tscrpt_elong_fac_GreA/B_N"/>
</dbReference>
<evidence type="ECO:0000313" key="3">
    <source>
        <dbReference type="Proteomes" id="UP001364764"/>
    </source>
</evidence>
<dbReference type="Pfam" id="PF03449">
    <property type="entry name" value="GreA_GreB_N"/>
    <property type="match status" value="1"/>
</dbReference>